<dbReference type="OrthoDB" id="3235313at2759"/>
<keyword evidence="2" id="KW-1185">Reference proteome</keyword>
<gene>
    <name evidence="1" type="ORF">GYMLUDRAFT_173882</name>
</gene>
<evidence type="ECO:0008006" key="3">
    <source>
        <dbReference type="Google" id="ProtNLM"/>
    </source>
</evidence>
<dbReference type="GO" id="GO:0003676">
    <property type="term" value="F:nucleic acid binding"/>
    <property type="evidence" value="ECO:0007669"/>
    <property type="project" value="InterPro"/>
</dbReference>
<name>A0A0D0B0W9_9AGAR</name>
<dbReference type="SUPFAM" id="SSF53098">
    <property type="entry name" value="Ribonuclease H-like"/>
    <property type="match status" value="1"/>
</dbReference>
<dbReference type="Gene3D" id="3.30.420.10">
    <property type="entry name" value="Ribonuclease H-like superfamily/Ribonuclease H"/>
    <property type="match status" value="1"/>
</dbReference>
<reference evidence="1 2" key="1">
    <citation type="submission" date="2014-04" db="EMBL/GenBank/DDBJ databases">
        <title>Evolutionary Origins and Diversification of the Mycorrhizal Mutualists.</title>
        <authorList>
            <consortium name="DOE Joint Genome Institute"/>
            <consortium name="Mycorrhizal Genomics Consortium"/>
            <person name="Kohler A."/>
            <person name="Kuo A."/>
            <person name="Nagy L.G."/>
            <person name="Floudas D."/>
            <person name="Copeland A."/>
            <person name="Barry K.W."/>
            <person name="Cichocki N."/>
            <person name="Veneault-Fourrey C."/>
            <person name="LaButti K."/>
            <person name="Lindquist E.A."/>
            <person name="Lipzen A."/>
            <person name="Lundell T."/>
            <person name="Morin E."/>
            <person name="Murat C."/>
            <person name="Riley R."/>
            <person name="Ohm R."/>
            <person name="Sun H."/>
            <person name="Tunlid A."/>
            <person name="Henrissat B."/>
            <person name="Grigoriev I.V."/>
            <person name="Hibbett D.S."/>
            <person name="Martin F."/>
        </authorList>
    </citation>
    <scope>NUCLEOTIDE SEQUENCE [LARGE SCALE GENOMIC DNA]</scope>
    <source>
        <strain evidence="1 2">FD-317 M1</strain>
    </source>
</reference>
<evidence type="ECO:0000313" key="2">
    <source>
        <dbReference type="Proteomes" id="UP000053593"/>
    </source>
</evidence>
<proteinExistence type="predicted"/>
<dbReference type="InterPro" id="IPR036397">
    <property type="entry name" value="RNaseH_sf"/>
</dbReference>
<organism evidence="1 2">
    <name type="scientific">Collybiopsis luxurians FD-317 M1</name>
    <dbReference type="NCBI Taxonomy" id="944289"/>
    <lineage>
        <taxon>Eukaryota</taxon>
        <taxon>Fungi</taxon>
        <taxon>Dikarya</taxon>
        <taxon>Basidiomycota</taxon>
        <taxon>Agaricomycotina</taxon>
        <taxon>Agaricomycetes</taxon>
        <taxon>Agaricomycetidae</taxon>
        <taxon>Agaricales</taxon>
        <taxon>Marasmiineae</taxon>
        <taxon>Omphalotaceae</taxon>
        <taxon>Collybiopsis</taxon>
        <taxon>Collybiopsis luxurians</taxon>
    </lineage>
</organism>
<accession>A0A0D0B0W9</accession>
<dbReference type="EMBL" id="KN834795">
    <property type="protein sequence ID" value="KIK56720.1"/>
    <property type="molecule type" value="Genomic_DNA"/>
</dbReference>
<dbReference type="AlphaFoldDB" id="A0A0D0B0W9"/>
<evidence type="ECO:0000313" key="1">
    <source>
        <dbReference type="EMBL" id="KIK56720.1"/>
    </source>
</evidence>
<sequence length="219" mass="25660">MQYKCQIIISIPYYLQGNGVVERSHVPLVEAIVKAAGDAIGNWPYLLSPALFAIWITALRVTGFSPYYLLYSVHPVLLFNVLEVTWQMLDWDKVSTTAKLLTMQILQLQRRDLKLQLAYAKLRVTQQRAIDDMIRRCNGKFDFHEYKEGMYMLLRESQLETQQGNKTNWTYSGPYIVHKRRENGSYILCELDGTILHSHIHMQQLRPFFFRPKNQTLCL</sequence>
<protein>
    <recommendedName>
        <fullName evidence="3">Integrase catalytic domain-containing protein</fullName>
    </recommendedName>
</protein>
<dbReference type="HOGENOM" id="CLU_000384_22_0_1"/>
<dbReference type="InterPro" id="IPR012337">
    <property type="entry name" value="RNaseH-like_sf"/>
</dbReference>
<dbReference type="Proteomes" id="UP000053593">
    <property type="component" value="Unassembled WGS sequence"/>
</dbReference>